<keyword evidence="5" id="KW-1185">Reference proteome</keyword>
<evidence type="ECO:0000256" key="1">
    <source>
        <dbReference type="ARBA" id="ARBA00022741"/>
    </source>
</evidence>
<protein>
    <recommendedName>
        <fullName evidence="3">Molybdopterin synthase sulfur carrier subunit</fullName>
    </recommendedName>
</protein>
<dbReference type="EMBL" id="WAAU01000003">
    <property type="protein sequence ID" value="KAB1160656.1"/>
    <property type="molecule type" value="Genomic_DNA"/>
</dbReference>
<comment type="similarity">
    <text evidence="2">Belongs to the MoaD family.</text>
</comment>
<keyword evidence="1" id="KW-0547">Nucleotide-binding</keyword>
<dbReference type="InterPro" id="IPR012675">
    <property type="entry name" value="Beta-grasp_dom_sf"/>
</dbReference>
<dbReference type="InterPro" id="IPR016155">
    <property type="entry name" value="Mopterin_synth/thiamin_S_b"/>
</dbReference>
<dbReference type="InterPro" id="IPR003749">
    <property type="entry name" value="ThiS/MoaD-like"/>
</dbReference>
<dbReference type="Pfam" id="PF02597">
    <property type="entry name" value="ThiS"/>
    <property type="match status" value="1"/>
</dbReference>
<comment type="caution">
    <text evidence="4">The sequence shown here is derived from an EMBL/GenBank/DDBJ whole genome shotgun (WGS) entry which is preliminary data.</text>
</comment>
<reference evidence="4 5" key="1">
    <citation type="submission" date="2019-09" db="EMBL/GenBank/DDBJ databases">
        <authorList>
            <person name="Cao W.R."/>
        </authorList>
    </citation>
    <scope>NUCLEOTIDE SEQUENCE [LARGE SCALE GENOMIC DNA]</scope>
    <source>
        <strain evidence="5">a4</strain>
    </source>
</reference>
<dbReference type="UniPathway" id="UPA00344"/>
<evidence type="ECO:0000313" key="4">
    <source>
        <dbReference type="EMBL" id="KAB1160656.1"/>
    </source>
</evidence>
<gene>
    <name evidence="4" type="ORF">F7018_01930</name>
</gene>
<dbReference type="PANTHER" id="PTHR33359:SF1">
    <property type="entry name" value="MOLYBDOPTERIN SYNTHASE SULFUR CARRIER SUBUNIT"/>
    <property type="match status" value="1"/>
</dbReference>
<dbReference type="GO" id="GO:0006777">
    <property type="term" value="P:Mo-molybdopterin cofactor biosynthetic process"/>
    <property type="evidence" value="ECO:0007669"/>
    <property type="project" value="InterPro"/>
</dbReference>
<evidence type="ECO:0000256" key="2">
    <source>
        <dbReference type="ARBA" id="ARBA00024200"/>
    </source>
</evidence>
<proteinExistence type="inferred from homology"/>
<dbReference type="AlphaFoldDB" id="A0A7J5ASP4"/>
<dbReference type="InterPro" id="IPR044672">
    <property type="entry name" value="MOCS2A"/>
</dbReference>
<dbReference type="CDD" id="cd00754">
    <property type="entry name" value="Ubl_MoaD"/>
    <property type="match status" value="1"/>
</dbReference>
<accession>A0A7J5ASP4</accession>
<sequence>MNINVLLFGIATDLIGSSSLQIELPINCSVATFKEILVSKNESLKEMSTYAVAINESYASNETIIKESDIVAIIPPVSGG</sequence>
<name>A0A7J5ASP4_9FLAO</name>
<organism evidence="4 5">
    <name type="scientific">Tenacibaculum aiptasiae</name>
    <dbReference type="NCBI Taxonomy" id="426481"/>
    <lineage>
        <taxon>Bacteria</taxon>
        <taxon>Pseudomonadati</taxon>
        <taxon>Bacteroidota</taxon>
        <taxon>Flavobacteriia</taxon>
        <taxon>Flavobacteriales</taxon>
        <taxon>Flavobacteriaceae</taxon>
        <taxon>Tenacibaculum</taxon>
    </lineage>
</organism>
<dbReference type="GO" id="GO:1990133">
    <property type="term" value="C:molybdopterin adenylyltransferase complex"/>
    <property type="evidence" value="ECO:0007669"/>
    <property type="project" value="TreeGrafter"/>
</dbReference>
<dbReference type="PANTHER" id="PTHR33359">
    <property type="entry name" value="MOLYBDOPTERIN SYNTHASE SULFUR CARRIER SUBUNIT"/>
    <property type="match status" value="1"/>
</dbReference>
<evidence type="ECO:0000256" key="3">
    <source>
        <dbReference type="ARBA" id="ARBA00024247"/>
    </source>
</evidence>
<evidence type="ECO:0000313" key="5">
    <source>
        <dbReference type="Proteomes" id="UP000467305"/>
    </source>
</evidence>
<dbReference type="Gene3D" id="3.10.20.30">
    <property type="match status" value="1"/>
</dbReference>
<dbReference type="GO" id="GO:0000166">
    <property type="term" value="F:nucleotide binding"/>
    <property type="evidence" value="ECO:0007669"/>
    <property type="project" value="UniProtKB-KW"/>
</dbReference>
<dbReference type="Proteomes" id="UP000467305">
    <property type="component" value="Unassembled WGS sequence"/>
</dbReference>
<dbReference type="RefSeq" id="WP_150898285.1">
    <property type="nucleotide sequence ID" value="NZ_WAAU01000003.1"/>
</dbReference>
<dbReference type="OrthoDB" id="598356at2"/>
<dbReference type="SUPFAM" id="SSF54285">
    <property type="entry name" value="MoaD/ThiS"/>
    <property type="match status" value="1"/>
</dbReference>